<evidence type="ECO:0000259" key="1">
    <source>
        <dbReference type="Pfam" id="PF02698"/>
    </source>
</evidence>
<proteinExistence type="predicted"/>
<feature type="domain" description="DUF218" evidence="1">
    <location>
        <begin position="42"/>
        <end position="149"/>
    </location>
</feature>
<dbReference type="RefSeq" id="WP_013124758.1">
    <property type="nucleotide sequence ID" value="NC_014158.1"/>
</dbReference>
<dbReference type="CDD" id="cd06259">
    <property type="entry name" value="YdcF-like"/>
    <property type="match status" value="1"/>
</dbReference>
<dbReference type="Proteomes" id="UP000001213">
    <property type="component" value="Chromosome"/>
</dbReference>
<name>D5UPT5_TSUPD</name>
<dbReference type="eggNOG" id="COG1434">
    <property type="taxonomic scope" value="Bacteria"/>
</dbReference>
<keyword evidence="3" id="KW-1185">Reference proteome</keyword>
<sequence>MSKVKIAIWSTAVLVVVFLGAVAAVGYPVFGQAKQDPLERVDAVVVLGGEHDGREQYGLQLAKEGYAPTLVLSNPYEPDDHVMAPLCDRRVDGIEVLCEVPDPSTTRGEALFTERLARERGWKKVIVVSWRYHLPRSRYIFGNCFAGETVMRAVPREYAFGPADWELIYLYQSFAMAKAMVQGGC</sequence>
<dbReference type="EMBL" id="CP001966">
    <property type="protein sequence ID" value="ADG76703.1"/>
    <property type="molecule type" value="Genomic_DNA"/>
</dbReference>
<reference evidence="2 3" key="2">
    <citation type="journal article" date="2011" name="Stand. Genomic Sci.">
        <title>Complete genome sequence of Tsukamurella paurometabola type strain (no. 33).</title>
        <authorList>
            <person name="Munk A.C."/>
            <person name="Lapidus A."/>
            <person name="Lucas S."/>
            <person name="Nolan M."/>
            <person name="Tice H."/>
            <person name="Cheng J.F."/>
            <person name="Del Rio T.G."/>
            <person name="Goodwin L."/>
            <person name="Pitluck S."/>
            <person name="Liolios K."/>
            <person name="Huntemann M."/>
            <person name="Ivanova N."/>
            <person name="Mavromatis K."/>
            <person name="Mikhailova N."/>
            <person name="Pati A."/>
            <person name="Chen A."/>
            <person name="Palaniappan K."/>
            <person name="Tapia R."/>
            <person name="Han C."/>
            <person name="Land M."/>
            <person name="Hauser L."/>
            <person name="Chang Y.J."/>
            <person name="Jeffries C.D."/>
            <person name="Brettin T."/>
            <person name="Yasawong M."/>
            <person name="Brambilla E.M."/>
            <person name="Rohde M."/>
            <person name="Sikorski J."/>
            <person name="Goker M."/>
            <person name="Detter J.C."/>
            <person name="Woyke T."/>
            <person name="Bristow J."/>
            <person name="Eisen J.A."/>
            <person name="Markowitz V."/>
            <person name="Hugenholtz P."/>
            <person name="Kyrpides N.C."/>
            <person name="Klenk H.P."/>
        </authorList>
    </citation>
    <scope>NUCLEOTIDE SEQUENCE [LARGE SCALE GENOMIC DNA]</scope>
    <source>
        <strain evidence="3">ATCC 8368 / DSM 20162 / CCUG 35730 / CIP 100753 / JCM 10117 / KCTC 9821 / NBRC 16120 / NCIMB 702349 / NCTC 13040</strain>
    </source>
</reference>
<reference evidence="3" key="1">
    <citation type="submission" date="2010-03" db="EMBL/GenBank/DDBJ databases">
        <title>The complete chromosome of Tsukamurella paurometabola DSM 20162.</title>
        <authorList>
            <consortium name="US DOE Joint Genome Institute (JGI-PGF)"/>
            <person name="Lucas S."/>
            <person name="Copeland A."/>
            <person name="Lapidus A."/>
            <person name="Glavina del Rio T."/>
            <person name="Dalin E."/>
            <person name="Tice H."/>
            <person name="Bruce D."/>
            <person name="Goodwin L."/>
            <person name="Pitluck S."/>
            <person name="Kyrpides N."/>
            <person name="Mavromatis K."/>
            <person name="Ivanova N."/>
            <person name="Mikhailova N."/>
            <person name="Munk A.C."/>
            <person name="Brettin T."/>
            <person name="Detter J.C."/>
            <person name="Tapia R."/>
            <person name="Han C."/>
            <person name="Larimer F."/>
            <person name="Land M."/>
            <person name="Hauser L."/>
            <person name="Markowitz V."/>
            <person name="Cheng J.-F."/>
            <person name="Hugenholtz P."/>
            <person name="Woyke T."/>
            <person name="Wu D."/>
            <person name="Jando M."/>
            <person name="Brambilla E."/>
            <person name="Klenk H.-P."/>
            <person name="Eisen J.A."/>
        </authorList>
    </citation>
    <scope>NUCLEOTIDE SEQUENCE [LARGE SCALE GENOMIC DNA]</scope>
    <source>
        <strain evidence="3">ATCC 8368 / DSM 20162 / CCUG 35730 / CIP 100753 / JCM 10117 / KCTC 9821 / NBRC 16120 / NCIMB 702349 / NCTC 13040</strain>
    </source>
</reference>
<dbReference type="STRING" id="521096.Tpau_0049"/>
<dbReference type="AlphaFoldDB" id="D5UPT5"/>
<dbReference type="InterPro" id="IPR003848">
    <property type="entry name" value="DUF218"/>
</dbReference>
<dbReference type="KEGG" id="tpr:Tpau_0049"/>
<organism evidence="2 3">
    <name type="scientific">Tsukamurella paurometabola (strain ATCC 8368 / DSM 20162 / CCUG 35730 / CIP 100753 / JCM 10117 / KCTC 9821 / NBRC 16120 / NCIMB 702349 / NCTC 13040)</name>
    <name type="common">Corynebacterium paurometabolum</name>
    <dbReference type="NCBI Taxonomy" id="521096"/>
    <lineage>
        <taxon>Bacteria</taxon>
        <taxon>Bacillati</taxon>
        <taxon>Actinomycetota</taxon>
        <taxon>Actinomycetes</taxon>
        <taxon>Mycobacteriales</taxon>
        <taxon>Tsukamurellaceae</taxon>
        <taxon>Tsukamurella</taxon>
    </lineage>
</organism>
<gene>
    <name evidence="2" type="ordered locus">Tpau_0049</name>
</gene>
<evidence type="ECO:0000313" key="3">
    <source>
        <dbReference type="Proteomes" id="UP000001213"/>
    </source>
</evidence>
<dbReference type="Pfam" id="PF02698">
    <property type="entry name" value="DUF218"/>
    <property type="match status" value="1"/>
</dbReference>
<accession>D5UPT5</accession>
<dbReference type="HOGENOM" id="CLU_103289_1_0_11"/>
<evidence type="ECO:0000313" key="2">
    <source>
        <dbReference type="EMBL" id="ADG76703.1"/>
    </source>
</evidence>
<protein>
    <recommendedName>
        <fullName evidence="1">DUF218 domain-containing protein</fullName>
    </recommendedName>
</protein>